<dbReference type="InterPro" id="IPR015795">
    <property type="entry name" value="Pyrv_Knase_C"/>
</dbReference>
<dbReference type="InterPro" id="IPR040442">
    <property type="entry name" value="Pyrv_kinase-like_dom_sf"/>
</dbReference>
<dbReference type="GO" id="GO:0004743">
    <property type="term" value="F:pyruvate kinase activity"/>
    <property type="evidence" value="ECO:0007669"/>
    <property type="project" value="UniProtKB-UniRule"/>
</dbReference>
<dbReference type="EC" id="2.7.1.40" evidence="5 15"/>
<dbReference type="InterPro" id="IPR018209">
    <property type="entry name" value="Pyrv_Knase_AS"/>
</dbReference>
<dbReference type="SUPFAM" id="SSF52935">
    <property type="entry name" value="PK C-terminal domain-like"/>
    <property type="match status" value="1"/>
</dbReference>
<evidence type="ECO:0000256" key="2">
    <source>
        <dbReference type="ARBA" id="ARBA00001958"/>
    </source>
</evidence>
<keyword evidence="10 16" id="KW-0418">Kinase</keyword>
<dbReference type="NCBIfam" id="NF004886">
    <property type="entry name" value="PRK06247.1"/>
    <property type="match status" value="1"/>
</dbReference>
<keyword evidence="14 19" id="KW-0670">Pyruvate</keyword>
<dbReference type="GO" id="GO:0000287">
    <property type="term" value="F:magnesium ion binding"/>
    <property type="evidence" value="ECO:0007669"/>
    <property type="project" value="UniProtKB-UniRule"/>
</dbReference>
<keyword evidence="13 16" id="KW-0324">Glycolysis</keyword>
<evidence type="ECO:0000313" key="20">
    <source>
        <dbReference type="Proteomes" id="UP000572984"/>
    </source>
</evidence>
<evidence type="ECO:0000256" key="8">
    <source>
        <dbReference type="ARBA" id="ARBA00022723"/>
    </source>
</evidence>
<evidence type="ECO:0000259" key="18">
    <source>
        <dbReference type="Pfam" id="PF02887"/>
    </source>
</evidence>
<evidence type="ECO:0000256" key="10">
    <source>
        <dbReference type="ARBA" id="ARBA00022777"/>
    </source>
</evidence>
<evidence type="ECO:0000256" key="16">
    <source>
        <dbReference type="RuleBase" id="RU000504"/>
    </source>
</evidence>
<dbReference type="FunFam" id="2.40.33.10:FF:000001">
    <property type="entry name" value="Pyruvate kinase"/>
    <property type="match status" value="1"/>
</dbReference>
<dbReference type="AlphaFoldDB" id="A0A838BMV2"/>
<dbReference type="Gene3D" id="3.20.20.60">
    <property type="entry name" value="Phosphoenolpyruvate-binding domains"/>
    <property type="match status" value="1"/>
</dbReference>
<dbReference type="SUPFAM" id="SSF51621">
    <property type="entry name" value="Phosphoenolpyruvate/pyruvate domain"/>
    <property type="match status" value="1"/>
</dbReference>
<dbReference type="GO" id="GO:0030955">
    <property type="term" value="F:potassium ion binding"/>
    <property type="evidence" value="ECO:0007669"/>
    <property type="project" value="UniProtKB-UniRule"/>
</dbReference>
<dbReference type="EMBL" id="JACDXJ010000001">
    <property type="protein sequence ID" value="MBA1155796.1"/>
    <property type="molecule type" value="Genomic_DNA"/>
</dbReference>
<feature type="domain" description="Pyruvate kinase C-terminal" evidence="18">
    <location>
        <begin position="355"/>
        <end position="467"/>
    </location>
</feature>
<dbReference type="NCBIfam" id="TIGR01064">
    <property type="entry name" value="pyruv_kin"/>
    <property type="match status" value="1"/>
</dbReference>
<evidence type="ECO:0000256" key="13">
    <source>
        <dbReference type="ARBA" id="ARBA00023152"/>
    </source>
</evidence>
<sequence>MRRDRRTKILATLGPASENPEMIAKLFEAGADVFRLNMSHLPREKLKERVEMIRAVEARFKRPIAILADLQGPKLRVGAFEGDSAMLVQGQSFTLDADKTPGTKNRVHLPHPEILSSLEPGHTVLIDDGKLRLRVKSVKQGSATTIVEVAGKISNRKGVSLPDTTIPVAAMTEKDRSDLEAALDAGVDWIALSFVQRPEDVAEVKKVARGRALVMSKLEKPQAITRLDEIMEISDAVMVARGDLGVEMPLEKVPGIQKRIVRTARKLGKPVVVATQMLESMITSPVPTRAEVSDVATAVYDGADAVMLSAESASGQYPVDAVSTMSRIAEEVEQDQNYWSIMRTLNAEPEATGSDAIAAASHQIADTLNIKTVAAWTFSGSTAFRIARERPNSTVVALTPSVNTARRLALVWGVHSIRTKDASDIDDMAFRACKFAVREGYSAIGERIIIVAGMPFGTPGATNMVRIAFVNQEHAAQA</sequence>
<comment type="cofactor">
    <cofactor evidence="2">
        <name>K(+)</name>
        <dbReference type="ChEBI" id="CHEBI:29103"/>
    </cofactor>
</comment>
<dbReference type="Gene3D" id="3.40.1380.20">
    <property type="entry name" value="Pyruvate kinase, C-terminal domain"/>
    <property type="match status" value="1"/>
</dbReference>
<keyword evidence="12 16" id="KW-0460">Magnesium</keyword>
<accession>A0A838BMV2</accession>
<keyword evidence="20" id="KW-1185">Reference proteome</keyword>
<dbReference type="GO" id="GO:0016301">
    <property type="term" value="F:kinase activity"/>
    <property type="evidence" value="ECO:0007669"/>
    <property type="project" value="UniProtKB-KW"/>
</dbReference>
<dbReference type="UniPathway" id="UPA00109">
    <property type="reaction ID" value="UER00188"/>
</dbReference>
<dbReference type="InterPro" id="IPR001697">
    <property type="entry name" value="Pyr_Knase"/>
</dbReference>
<evidence type="ECO:0000256" key="3">
    <source>
        <dbReference type="ARBA" id="ARBA00004997"/>
    </source>
</evidence>
<dbReference type="PANTHER" id="PTHR11817">
    <property type="entry name" value="PYRUVATE KINASE"/>
    <property type="match status" value="1"/>
</dbReference>
<keyword evidence="11" id="KW-0067">ATP-binding</keyword>
<dbReference type="PRINTS" id="PR01050">
    <property type="entry name" value="PYRUVTKNASE"/>
</dbReference>
<dbReference type="GO" id="GO:0005524">
    <property type="term" value="F:ATP binding"/>
    <property type="evidence" value="ECO:0007669"/>
    <property type="project" value="UniProtKB-KW"/>
</dbReference>
<comment type="caution">
    <text evidence="19">The sequence shown here is derived from an EMBL/GenBank/DDBJ whole genome shotgun (WGS) entry which is preliminary data.</text>
</comment>
<evidence type="ECO:0000256" key="14">
    <source>
        <dbReference type="ARBA" id="ARBA00023317"/>
    </source>
</evidence>
<evidence type="ECO:0000256" key="4">
    <source>
        <dbReference type="ARBA" id="ARBA00008663"/>
    </source>
</evidence>
<reference evidence="19 20" key="1">
    <citation type="submission" date="2020-07" db="EMBL/GenBank/DDBJ databases">
        <title>Draft genome and description of Microvirga mediterraneensis Marseille-Q2068 sp. nov.</title>
        <authorList>
            <person name="Boxberger M."/>
        </authorList>
    </citation>
    <scope>NUCLEOTIDE SEQUENCE [LARGE SCALE GENOMIC DNA]</scope>
    <source>
        <strain evidence="19 20">Marseille-Q2068</strain>
    </source>
</reference>
<dbReference type="Pfam" id="PF02887">
    <property type="entry name" value="PK_C"/>
    <property type="match status" value="1"/>
</dbReference>
<comment type="catalytic activity">
    <reaction evidence="16">
        <text>pyruvate + ATP = phosphoenolpyruvate + ADP + H(+)</text>
        <dbReference type="Rhea" id="RHEA:18157"/>
        <dbReference type="ChEBI" id="CHEBI:15361"/>
        <dbReference type="ChEBI" id="CHEBI:15378"/>
        <dbReference type="ChEBI" id="CHEBI:30616"/>
        <dbReference type="ChEBI" id="CHEBI:58702"/>
        <dbReference type="ChEBI" id="CHEBI:456216"/>
        <dbReference type="EC" id="2.7.1.40"/>
    </reaction>
</comment>
<comment type="pathway">
    <text evidence="3 16">Carbohydrate degradation; glycolysis; pyruvate from D-glyceraldehyde 3-phosphate: step 5/5.</text>
</comment>
<name>A0A838BMV2_9HYPH</name>
<dbReference type="SUPFAM" id="SSF50800">
    <property type="entry name" value="PK beta-barrel domain-like"/>
    <property type="match status" value="1"/>
</dbReference>
<gene>
    <name evidence="19" type="primary">pyk</name>
    <name evidence="19" type="ORF">H0S73_06595</name>
</gene>
<protein>
    <recommendedName>
        <fullName evidence="6 15">Pyruvate kinase</fullName>
        <ecNumber evidence="5 15">2.7.1.40</ecNumber>
    </recommendedName>
</protein>
<proteinExistence type="inferred from homology"/>
<evidence type="ECO:0000256" key="12">
    <source>
        <dbReference type="ARBA" id="ARBA00022842"/>
    </source>
</evidence>
<organism evidence="19 20">
    <name type="scientific">Microvirga mediterraneensis</name>
    <dbReference type="NCBI Taxonomy" id="2754695"/>
    <lineage>
        <taxon>Bacteria</taxon>
        <taxon>Pseudomonadati</taxon>
        <taxon>Pseudomonadota</taxon>
        <taxon>Alphaproteobacteria</taxon>
        <taxon>Hyphomicrobiales</taxon>
        <taxon>Methylobacteriaceae</taxon>
        <taxon>Microvirga</taxon>
    </lineage>
</organism>
<dbReference type="NCBIfam" id="NF004491">
    <property type="entry name" value="PRK05826.1"/>
    <property type="match status" value="1"/>
</dbReference>
<evidence type="ECO:0000256" key="11">
    <source>
        <dbReference type="ARBA" id="ARBA00022840"/>
    </source>
</evidence>
<evidence type="ECO:0000256" key="5">
    <source>
        <dbReference type="ARBA" id="ARBA00012142"/>
    </source>
</evidence>
<evidence type="ECO:0000256" key="1">
    <source>
        <dbReference type="ARBA" id="ARBA00001946"/>
    </source>
</evidence>
<evidence type="ECO:0000256" key="7">
    <source>
        <dbReference type="ARBA" id="ARBA00022679"/>
    </source>
</evidence>
<comment type="cofactor">
    <cofactor evidence="1">
        <name>Mg(2+)</name>
        <dbReference type="ChEBI" id="CHEBI:18420"/>
    </cofactor>
</comment>
<evidence type="ECO:0000259" key="17">
    <source>
        <dbReference type="Pfam" id="PF00224"/>
    </source>
</evidence>
<comment type="similarity">
    <text evidence="4 16">Belongs to the pyruvate kinase family.</text>
</comment>
<dbReference type="RefSeq" id="WP_181054263.1">
    <property type="nucleotide sequence ID" value="NZ_JACDXJ010000001.1"/>
</dbReference>
<feature type="domain" description="Pyruvate kinase barrel" evidence="17">
    <location>
        <begin position="5"/>
        <end position="322"/>
    </location>
</feature>
<keyword evidence="8" id="KW-0479">Metal-binding</keyword>
<evidence type="ECO:0000313" key="19">
    <source>
        <dbReference type="EMBL" id="MBA1155796.1"/>
    </source>
</evidence>
<dbReference type="InterPro" id="IPR015813">
    <property type="entry name" value="Pyrv/PenolPyrv_kinase-like_dom"/>
</dbReference>
<keyword evidence="7 16" id="KW-0808">Transferase</keyword>
<dbReference type="Proteomes" id="UP000572984">
    <property type="component" value="Unassembled WGS sequence"/>
</dbReference>
<keyword evidence="9" id="KW-0547">Nucleotide-binding</keyword>
<dbReference type="PROSITE" id="PS00110">
    <property type="entry name" value="PYRUVATE_KINASE"/>
    <property type="match status" value="1"/>
</dbReference>
<dbReference type="InterPro" id="IPR015793">
    <property type="entry name" value="Pyrv_Knase_brl"/>
</dbReference>
<dbReference type="InterPro" id="IPR036918">
    <property type="entry name" value="Pyrv_Knase_C_sf"/>
</dbReference>
<dbReference type="FunFam" id="3.20.20.60:FF:000025">
    <property type="entry name" value="Pyruvate kinase"/>
    <property type="match status" value="1"/>
</dbReference>
<evidence type="ECO:0000256" key="9">
    <source>
        <dbReference type="ARBA" id="ARBA00022741"/>
    </source>
</evidence>
<dbReference type="Gene3D" id="2.40.33.10">
    <property type="entry name" value="PK beta-barrel domain-like"/>
    <property type="match status" value="1"/>
</dbReference>
<dbReference type="InterPro" id="IPR011037">
    <property type="entry name" value="Pyrv_Knase-like_insert_dom_sf"/>
</dbReference>
<evidence type="ECO:0000256" key="6">
    <source>
        <dbReference type="ARBA" id="ARBA00018587"/>
    </source>
</evidence>
<evidence type="ECO:0000256" key="15">
    <source>
        <dbReference type="NCBIfam" id="TIGR01064"/>
    </source>
</evidence>
<dbReference type="NCBIfam" id="NF004978">
    <property type="entry name" value="PRK06354.1"/>
    <property type="match status" value="1"/>
</dbReference>
<dbReference type="Pfam" id="PF00224">
    <property type="entry name" value="PK"/>
    <property type="match status" value="1"/>
</dbReference>
<dbReference type="InterPro" id="IPR015806">
    <property type="entry name" value="Pyrv_Knase_insert_dom_sf"/>
</dbReference>